<evidence type="ECO:0000313" key="1">
    <source>
        <dbReference type="EMBL" id="KAF7131125.1"/>
    </source>
</evidence>
<evidence type="ECO:0008006" key="4">
    <source>
        <dbReference type="Google" id="ProtNLM"/>
    </source>
</evidence>
<evidence type="ECO:0000313" key="2">
    <source>
        <dbReference type="EMBL" id="KAF7169403.1"/>
    </source>
</evidence>
<dbReference type="Proteomes" id="UP000630445">
    <property type="component" value="Unassembled WGS sequence"/>
</dbReference>
<dbReference type="AlphaFoldDB" id="A0A8H6PER8"/>
<dbReference type="InterPro" id="IPR051678">
    <property type="entry name" value="AGP_Transferase"/>
</dbReference>
<proteinExistence type="predicted"/>
<dbReference type="PANTHER" id="PTHR21310:SF15">
    <property type="entry name" value="AMINOGLYCOSIDE PHOSPHOTRANSFERASE DOMAIN-CONTAINING PROTEIN"/>
    <property type="match status" value="1"/>
</dbReference>
<dbReference type="InterPro" id="IPR011009">
    <property type="entry name" value="Kinase-like_dom_sf"/>
</dbReference>
<evidence type="ECO:0000313" key="3">
    <source>
        <dbReference type="Proteomes" id="UP000630445"/>
    </source>
</evidence>
<keyword evidence="3" id="KW-1185">Reference proteome</keyword>
<protein>
    <recommendedName>
        <fullName evidence="4">Aminoglycoside phosphotransferase domain-containing protein</fullName>
    </recommendedName>
</protein>
<organism evidence="1 3">
    <name type="scientific">Aspergillus hiratsukae</name>
    <dbReference type="NCBI Taxonomy" id="1194566"/>
    <lineage>
        <taxon>Eukaryota</taxon>
        <taxon>Fungi</taxon>
        <taxon>Dikarya</taxon>
        <taxon>Ascomycota</taxon>
        <taxon>Pezizomycotina</taxon>
        <taxon>Eurotiomycetes</taxon>
        <taxon>Eurotiomycetidae</taxon>
        <taxon>Eurotiales</taxon>
        <taxon>Aspergillaceae</taxon>
        <taxon>Aspergillus</taxon>
        <taxon>Aspergillus subgen. Fumigati</taxon>
    </lineage>
</organism>
<dbReference type="OrthoDB" id="5327538at2759"/>
<dbReference type="PANTHER" id="PTHR21310">
    <property type="entry name" value="AMINOGLYCOSIDE PHOSPHOTRANSFERASE-RELATED-RELATED"/>
    <property type="match status" value="1"/>
</dbReference>
<accession>A0A8H6PER8</accession>
<dbReference type="Proteomes" id="UP000662466">
    <property type="component" value="Unassembled WGS sequence"/>
</dbReference>
<reference evidence="1" key="1">
    <citation type="submission" date="2020-06" db="EMBL/GenBank/DDBJ databases">
        <title>Draft genome sequences of strains closely related to Aspergillus parafelis and Aspergillus hiratsukae.</title>
        <authorList>
            <person name="Dos Santos R.A.C."/>
            <person name="Rivero-Menendez O."/>
            <person name="Steenwyk J.L."/>
            <person name="Mead M.E."/>
            <person name="Goldman G.H."/>
            <person name="Alastruey-Izquierdo A."/>
            <person name="Rokas A."/>
        </authorList>
    </citation>
    <scope>NUCLEOTIDE SEQUENCE</scope>
    <source>
        <strain evidence="1">CNM-CM5793</strain>
        <strain evidence="2">CNM-CM6106</strain>
    </source>
</reference>
<name>A0A8H6PER8_9EURO</name>
<comment type="caution">
    <text evidence="1">The sequence shown here is derived from an EMBL/GenBank/DDBJ whole genome shotgun (WGS) entry which is preliminary data.</text>
</comment>
<gene>
    <name evidence="1" type="ORF">CNMCM5793_004112</name>
    <name evidence="2" type="ORF">CNMCM6106_004328</name>
</gene>
<dbReference type="SUPFAM" id="SSF56112">
    <property type="entry name" value="Protein kinase-like (PK-like)"/>
    <property type="match status" value="1"/>
</dbReference>
<dbReference type="EMBL" id="JACBAF010002039">
    <property type="protein sequence ID" value="KAF7169403.1"/>
    <property type="molecule type" value="Genomic_DNA"/>
</dbReference>
<sequence length="297" mass="33246">MRFPNLNITSTDFASSTYDNDIGIPYILMSKAPGRPLSETWKSARSNQPELAEHKKVKVLRQLGAITHKLLHVRLDRIGSLFEEQGAFEVKECLLRGHVLHQRYTLEEVPRGPFSSETQFYDSLITAFTQHAEVLPLLPHCFTAPLPSLRDYESDAQYREAVNLWNAFVAVEEKIDTSENRVDYVIAGDALRDMIEPLDLRGTCLGGFPLWHPDLSVNNIYVDEDHNITCIIDWAFSSSVPDAVLLAPPGLPQSRDELSEDLVASFRDGFTSALLSTVGPTAVDIPASEPSSFYNRI</sequence>
<dbReference type="EMBL" id="JACBAD010001873">
    <property type="protein sequence ID" value="KAF7131125.1"/>
    <property type="molecule type" value="Genomic_DNA"/>
</dbReference>